<evidence type="ECO:0000313" key="2">
    <source>
        <dbReference type="EMBL" id="EZA50496.1"/>
    </source>
</evidence>
<keyword evidence="3" id="KW-1185">Reference proteome</keyword>
<organism evidence="2 3">
    <name type="scientific">Ooceraea biroi</name>
    <name type="common">Clonal raider ant</name>
    <name type="synonym">Cerapachys biroi</name>
    <dbReference type="NCBI Taxonomy" id="2015173"/>
    <lineage>
        <taxon>Eukaryota</taxon>
        <taxon>Metazoa</taxon>
        <taxon>Ecdysozoa</taxon>
        <taxon>Arthropoda</taxon>
        <taxon>Hexapoda</taxon>
        <taxon>Insecta</taxon>
        <taxon>Pterygota</taxon>
        <taxon>Neoptera</taxon>
        <taxon>Endopterygota</taxon>
        <taxon>Hymenoptera</taxon>
        <taxon>Apocrita</taxon>
        <taxon>Aculeata</taxon>
        <taxon>Formicoidea</taxon>
        <taxon>Formicidae</taxon>
        <taxon>Dorylinae</taxon>
        <taxon>Ooceraea</taxon>
    </lineage>
</organism>
<feature type="region of interest" description="Disordered" evidence="1">
    <location>
        <begin position="12"/>
        <end position="72"/>
    </location>
</feature>
<dbReference type="EMBL" id="KK107455">
    <property type="protein sequence ID" value="EZA50496.1"/>
    <property type="molecule type" value="Genomic_DNA"/>
</dbReference>
<proteinExistence type="predicted"/>
<evidence type="ECO:0000256" key="1">
    <source>
        <dbReference type="SAM" id="MobiDB-lite"/>
    </source>
</evidence>
<evidence type="ECO:0000313" key="3">
    <source>
        <dbReference type="Proteomes" id="UP000053097"/>
    </source>
</evidence>
<dbReference type="Proteomes" id="UP000053097">
    <property type="component" value="Unassembled WGS sequence"/>
</dbReference>
<accession>A0A026W4H2</accession>
<protein>
    <submittedName>
        <fullName evidence="2">Uncharacterized protein</fullName>
    </submittedName>
</protein>
<name>A0A026W4H2_OOCBI</name>
<reference evidence="2 3" key="1">
    <citation type="journal article" date="2014" name="Curr. Biol.">
        <title>The genome of the clonal raider ant Cerapachys biroi.</title>
        <authorList>
            <person name="Oxley P.R."/>
            <person name="Ji L."/>
            <person name="Fetter-Pruneda I."/>
            <person name="McKenzie S.K."/>
            <person name="Li C."/>
            <person name="Hu H."/>
            <person name="Zhang G."/>
            <person name="Kronauer D.J."/>
        </authorList>
    </citation>
    <scope>NUCLEOTIDE SEQUENCE [LARGE SCALE GENOMIC DNA]</scope>
</reference>
<dbReference type="AlphaFoldDB" id="A0A026W4H2"/>
<sequence>MIVEGYTRGYTLPCTRDPSARARFRQPVRSGAARRDPDRRRPHSSGACRGGGLVFDGIRSDPEGPRFLPPSPSLQATPFGRSRKDTHGHLVLDASDVEQRLDLLPQLPPWPSAELKVFPQVPLDDHKSQALFLEFLVIFARYVTPDVSLHPGHNLAETLIAELLHLTQDSGSEEYLFFFAETGNEKDRSL</sequence>
<gene>
    <name evidence="2" type="ORF">X777_10689</name>
</gene>